<proteinExistence type="predicted"/>
<comment type="pathway">
    <text evidence="1">Nitrogen metabolism; urea degradation; CO(2) and NH(3) from urea (urease route): step 1/1.</text>
</comment>
<evidence type="ECO:0000256" key="4">
    <source>
        <dbReference type="ARBA" id="ARBA00047778"/>
    </source>
</evidence>
<dbReference type="Proteomes" id="UP001157126">
    <property type="component" value="Unassembled WGS sequence"/>
</dbReference>
<dbReference type="EC" id="3.5.1.5" evidence="2"/>
<accession>A0ABQ6IUF1</accession>
<dbReference type="InterPro" id="IPR002019">
    <property type="entry name" value="Urease_beta-like"/>
</dbReference>
<feature type="region of interest" description="Disordered" evidence="5">
    <location>
        <begin position="104"/>
        <end position="130"/>
    </location>
</feature>
<dbReference type="Gene3D" id="3.30.280.10">
    <property type="entry name" value="Urease, gamma-like subunit"/>
    <property type="match status" value="1"/>
</dbReference>
<dbReference type="InterPro" id="IPR036461">
    <property type="entry name" value="Urease_betasu_sf"/>
</dbReference>
<evidence type="ECO:0000256" key="5">
    <source>
        <dbReference type="SAM" id="MobiDB-lite"/>
    </source>
</evidence>
<reference evidence="7" key="1">
    <citation type="journal article" date="2019" name="Int. J. Syst. Evol. Microbiol.">
        <title>The Global Catalogue of Microorganisms (GCM) 10K type strain sequencing project: providing services to taxonomists for standard genome sequencing and annotation.</title>
        <authorList>
            <consortium name="The Broad Institute Genomics Platform"/>
            <consortium name="The Broad Institute Genome Sequencing Center for Infectious Disease"/>
            <person name="Wu L."/>
            <person name="Ma J."/>
        </authorList>
    </citation>
    <scope>NUCLEOTIDE SEQUENCE [LARGE SCALE GENOMIC DNA]</scope>
    <source>
        <strain evidence="7">NBRC 113072</strain>
    </source>
</reference>
<comment type="catalytic activity">
    <reaction evidence="4">
        <text>urea + 2 H2O + H(+) = hydrogencarbonate + 2 NH4(+)</text>
        <dbReference type="Rhea" id="RHEA:20557"/>
        <dbReference type="ChEBI" id="CHEBI:15377"/>
        <dbReference type="ChEBI" id="CHEBI:15378"/>
        <dbReference type="ChEBI" id="CHEBI:16199"/>
        <dbReference type="ChEBI" id="CHEBI:17544"/>
        <dbReference type="ChEBI" id="CHEBI:28938"/>
        <dbReference type="EC" id="3.5.1.5"/>
    </reaction>
</comment>
<evidence type="ECO:0000256" key="3">
    <source>
        <dbReference type="ARBA" id="ARBA00022801"/>
    </source>
</evidence>
<keyword evidence="7" id="KW-1185">Reference proteome</keyword>
<name>A0ABQ6IUF1_9MICO</name>
<evidence type="ECO:0000313" key="7">
    <source>
        <dbReference type="Proteomes" id="UP001157126"/>
    </source>
</evidence>
<dbReference type="InterPro" id="IPR050069">
    <property type="entry name" value="Urease_subunit"/>
</dbReference>
<dbReference type="SUPFAM" id="SSF51278">
    <property type="entry name" value="Urease, beta-subunit"/>
    <property type="match status" value="1"/>
</dbReference>
<dbReference type="SUPFAM" id="SSF54111">
    <property type="entry name" value="Urease, gamma-subunit"/>
    <property type="match status" value="1"/>
</dbReference>
<dbReference type="Gene3D" id="2.10.150.10">
    <property type="entry name" value="Urease, beta subunit"/>
    <property type="match status" value="1"/>
</dbReference>
<evidence type="ECO:0000313" key="6">
    <source>
        <dbReference type="EMBL" id="GMA41076.1"/>
    </source>
</evidence>
<keyword evidence="3" id="KW-0378">Hydrolase</keyword>
<comment type="caution">
    <text evidence="6">The sequence shown here is derived from an EMBL/GenBank/DDBJ whole genome shotgun (WGS) entry which is preliminary data.</text>
</comment>
<dbReference type="Pfam" id="PF00699">
    <property type="entry name" value="Urease_beta"/>
    <property type="match status" value="1"/>
</dbReference>
<dbReference type="InterPro" id="IPR002026">
    <property type="entry name" value="Urease_gamma/gamma-beta_su"/>
</dbReference>
<sequence>MAPMHLTPREEERLLIAAGADLARRRIARGAQLGATDAIALVSDAVLEAAWDGATLDAAIEVGKAAVPPHALLPGTASLVPQVQVEALFPHGSVLVVVPAPFGPPEPDGPGAVRPGTDRRALAPGRRRSPCTIHNAGRDSIWISSHAPLDALNDAITIGGLPDGRWRLDVPAGISRRIDAGEQIEVTAVEMTGEAP</sequence>
<protein>
    <recommendedName>
        <fullName evidence="2">urease</fullName>
        <ecNumber evidence="2">3.5.1.5</ecNumber>
    </recommendedName>
</protein>
<gene>
    <name evidence="6" type="ORF">GCM10025883_31210</name>
</gene>
<evidence type="ECO:0000256" key="2">
    <source>
        <dbReference type="ARBA" id="ARBA00012934"/>
    </source>
</evidence>
<dbReference type="InterPro" id="IPR036463">
    <property type="entry name" value="Urease_gamma_sf"/>
</dbReference>
<organism evidence="6 7">
    <name type="scientific">Mobilicoccus caccae</name>
    <dbReference type="NCBI Taxonomy" id="1859295"/>
    <lineage>
        <taxon>Bacteria</taxon>
        <taxon>Bacillati</taxon>
        <taxon>Actinomycetota</taxon>
        <taxon>Actinomycetes</taxon>
        <taxon>Micrococcales</taxon>
        <taxon>Dermatophilaceae</taxon>
        <taxon>Mobilicoccus</taxon>
    </lineage>
</organism>
<dbReference type="Pfam" id="PF00547">
    <property type="entry name" value="Urease_gamma"/>
    <property type="match status" value="1"/>
</dbReference>
<dbReference type="PANTHER" id="PTHR33569:SF1">
    <property type="entry name" value="UREASE"/>
    <property type="match status" value="1"/>
</dbReference>
<dbReference type="EMBL" id="BSUO01000001">
    <property type="protein sequence ID" value="GMA41076.1"/>
    <property type="molecule type" value="Genomic_DNA"/>
</dbReference>
<dbReference type="PANTHER" id="PTHR33569">
    <property type="entry name" value="UREASE"/>
    <property type="match status" value="1"/>
</dbReference>
<evidence type="ECO:0000256" key="1">
    <source>
        <dbReference type="ARBA" id="ARBA00004897"/>
    </source>
</evidence>